<feature type="compositionally biased region" description="Basic and acidic residues" evidence="3">
    <location>
        <begin position="202"/>
        <end position="221"/>
    </location>
</feature>
<comment type="similarity">
    <text evidence="2">Belongs to the tRNA methyltransferase O family.</text>
</comment>
<reference evidence="5 6" key="1">
    <citation type="journal article" date="2013" name="PLoS ONE">
        <title>Predicting the Proteins of Angomonas deanei, Strigomonas culicis and Their Respective Endosymbionts Reveals New Aspects of the Trypanosomatidae Family.</title>
        <authorList>
            <person name="Motta M.C."/>
            <person name="Martins A.C."/>
            <person name="de Souza S.S."/>
            <person name="Catta-Preta C.M."/>
            <person name="Silva R."/>
            <person name="Klein C.C."/>
            <person name="de Almeida L.G."/>
            <person name="de Lima Cunha O."/>
            <person name="Ciapina L.P."/>
            <person name="Brocchi M."/>
            <person name="Colabardini A.C."/>
            <person name="de Araujo Lima B."/>
            <person name="Machado C.R."/>
            <person name="de Almeida Soares C.M."/>
            <person name="Probst C.M."/>
            <person name="de Menezes C.B."/>
            <person name="Thompson C.E."/>
            <person name="Bartholomeu D.C."/>
            <person name="Gradia D.F."/>
            <person name="Pavoni D.P."/>
            <person name="Grisard E.C."/>
            <person name="Fantinatti-Garboggini F."/>
            <person name="Marchini F.K."/>
            <person name="Rodrigues-Luiz G.F."/>
            <person name="Wagner G."/>
            <person name="Goldman G.H."/>
            <person name="Fietto J.L."/>
            <person name="Elias M.C."/>
            <person name="Goldman M.H."/>
            <person name="Sagot M.F."/>
            <person name="Pereira M."/>
            <person name="Stoco P.H."/>
            <person name="de Mendonca-Neto R.P."/>
            <person name="Teixeira S.M."/>
            <person name="Maciel T.E."/>
            <person name="de Oliveira Mendes T.A."/>
            <person name="Urmenyi T.P."/>
            <person name="de Souza W."/>
            <person name="Schenkman S."/>
            <person name="de Vasconcelos A.T."/>
        </authorList>
    </citation>
    <scope>NUCLEOTIDE SEQUENCE [LARGE SCALE GENOMIC DNA]</scope>
</reference>
<dbReference type="PANTHER" id="PTHR12818">
    <property type="entry name" value="TRNA (ADENINE(37)-N6)-METHYLTRANSFERASE"/>
    <property type="match status" value="1"/>
</dbReference>
<gene>
    <name evidence="5" type="ORF">STCU_03966</name>
</gene>
<accession>S9UP08</accession>
<dbReference type="Proteomes" id="UP000015354">
    <property type="component" value="Unassembled WGS sequence"/>
</dbReference>
<dbReference type="EMBL" id="ATMH01003966">
    <property type="protein sequence ID" value="EPY30643.1"/>
    <property type="molecule type" value="Genomic_DNA"/>
</dbReference>
<dbReference type="OrthoDB" id="4882at2759"/>
<dbReference type="InterPro" id="IPR036413">
    <property type="entry name" value="YaeB-like_sf"/>
</dbReference>
<evidence type="ECO:0000313" key="6">
    <source>
        <dbReference type="Proteomes" id="UP000015354"/>
    </source>
</evidence>
<dbReference type="Gene3D" id="2.40.30.70">
    <property type="entry name" value="YaeB-like"/>
    <property type="match status" value="1"/>
</dbReference>
<keyword evidence="6" id="KW-1185">Reference proteome</keyword>
<dbReference type="Pfam" id="PF01980">
    <property type="entry name" value="TrmO_N"/>
    <property type="match status" value="1"/>
</dbReference>
<feature type="domain" description="TsaA-like" evidence="4">
    <location>
        <begin position="1"/>
        <end position="189"/>
    </location>
</feature>
<name>S9UP08_9TRYP</name>
<dbReference type="InterPro" id="IPR023370">
    <property type="entry name" value="TrmO-like_N"/>
</dbReference>
<dbReference type="InterPro" id="IPR023368">
    <property type="entry name" value="UPF0066_cons_site"/>
</dbReference>
<dbReference type="PROSITE" id="PS51668">
    <property type="entry name" value="TSAA_2"/>
    <property type="match status" value="1"/>
</dbReference>
<evidence type="ECO:0000256" key="1">
    <source>
        <dbReference type="ARBA" id="ARBA00022691"/>
    </source>
</evidence>
<evidence type="ECO:0000259" key="4">
    <source>
        <dbReference type="PROSITE" id="PS51668"/>
    </source>
</evidence>
<dbReference type="SUPFAM" id="SSF118196">
    <property type="entry name" value="YaeB-like"/>
    <property type="match status" value="1"/>
</dbReference>
<dbReference type="PROSITE" id="PS01318">
    <property type="entry name" value="TSAA_1"/>
    <property type="match status" value="1"/>
</dbReference>
<evidence type="ECO:0000313" key="5">
    <source>
        <dbReference type="EMBL" id="EPY30643.1"/>
    </source>
</evidence>
<dbReference type="InterPro" id="IPR036414">
    <property type="entry name" value="YaeB_N_sf"/>
</dbReference>
<feature type="region of interest" description="Disordered" evidence="3">
    <location>
        <begin position="201"/>
        <end position="234"/>
    </location>
</feature>
<organism evidence="5 6">
    <name type="scientific">Strigomonas culicis</name>
    <dbReference type="NCBI Taxonomy" id="28005"/>
    <lineage>
        <taxon>Eukaryota</taxon>
        <taxon>Discoba</taxon>
        <taxon>Euglenozoa</taxon>
        <taxon>Kinetoplastea</taxon>
        <taxon>Metakinetoplastina</taxon>
        <taxon>Trypanosomatida</taxon>
        <taxon>Trypanosomatidae</taxon>
        <taxon>Strigomonadinae</taxon>
        <taxon>Strigomonas</taxon>
    </lineage>
</organism>
<dbReference type="InterPro" id="IPR040372">
    <property type="entry name" value="YaeB-like"/>
</dbReference>
<keyword evidence="1" id="KW-0949">S-adenosyl-L-methionine</keyword>
<comment type="caution">
    <text evidence="5">The sequence shown here is derived from an EMBL/GenBank/DDBJ whole genome shotgun (WGS) entry which is preliminary data.</text>
</comment>
<evidence type="ECO:0000256" key="2">
    <source>
        <dbReference type="ARBA" id="ARBA00033753"/>
    </source>
</evidence>
<protein>
    <submittedName>
        <fullName evidence="5">SAM-binding protein</fullName>
    </submittedName>
</protein>
<proteinExistence type="inferred from homology"/>
<sequence length="234" mass="25651">MRYHVDAPRQPSTKAFKPQTGLIRIRSGLENGVRNLQGFEYIWVLFQFSYAAAMATGEGQSELRRLKAEEARAATGGAGAGPSTATAAEATTALDAEEVRSDTLKSWRHRQGITRCSGFNVMLVPPRDEELRGVFATRSPHRPNFIGMSCVRLVAVQGLDIFIADHDLLHGTPVLDIKPYLPFCDAKPDARAGWVDALEASGKGKGDHKYEKQEHRVDRMMEGGTAGKEPEDTA</sequence>
<evidence type="ECO:0000256" key="3">
    <source>
        <dbReference type="SAM" id="MobiDB-lite"/>
    </source>
</evidence>
<dbReference type="AlphaFoldDB" id="S9UP08"/>
<dbReference type="PANTHER" id="PTHR12818:SF0">
    <property type="entry name" value="TRNA (ADENINE(37)-N6)-METHYLTRANSFERASE"/>
    <property type="match status" value="1"/>
</dbReference>